<dbReference type="RefSeq" id="WP_258017103.1">
    <property type="nucleotide sequence ID" value="NZ_CP059163.1"/>
</dbReference>
<keyword evidence="2" id="KW-0349">Heme</keyword>
<dbReference type="InterPro" id="IPR036396">
    <property type="entry name" value="Cyt_P450_sf"/>
</dbReference>
<dbReference type="PRINTS" id="PR00385">
    <property type="entry name" value="P450"/>
</dbReference>
<dbReference type="InterPro" id="IPR001128">
    <property type="entry name" value="Cyt_P450"/>
</dbReference>
<dbReference type="Proteomes" id="UP000516957">
    <property type="component" value="Unassembled WGS sequence"/>
</dbReference>
<proteinExistence type="inferred from homology"/>
<dbReference type="PANTHER" id="PTHR46696">
    <property type="entry name" value="P450, PUTATIVE (EUROFUNG)-RELATED"/>
    <property type="match status" value="1"/>
</dbReference>
<keyword evidence="4" id="KW-1185">Reference proteome</keyword>
<comment type="caution">
    <text evidence="3">The sequence shown here is derived from an EMBL/GenBank/DDBJ whole genome shotgun (WGS) entry which is preliminary data.</text>
</comment>
<keyword evidence="2" id="KW-0560">Oxidoreductase</keyword>
<evidence type="ECO:0000256" key="1">
    <source>
        <dbReference type="ARBA" id="ARBA00010617"/>
    </source>
</evidence>
<gene>
    <name evidence="3" type="ORF">BKA08_000789</name>
</gene>
<sequence length="408" mass="44147">MSAHGAAEVPWLDLADPAFDTNGEAVHAARERSWWARTPYGAAVLRHREGAALLRDRRFVQGNARWPEQNGIRSGLFHDWWAETLLSLEGDDHDRVRRLLLPAFRKRSIEAMRPSFTALADELVDGFAARGRVELVGEFAEPYAARIICRLLGLDEDHWPQVAHWADDLGASFSTDVAAQVPRIEAALDGLSGYLADVVAERRATPRDDFLTTLVQAADAPPEGTVGLSDHELSVALVFLVFAGMETTRNQIGLAVRTLLRHPDQWRLLATRPDLGAACVEEVMRVDPTVTWVTREALEDVDLGDGLVVPAGGVVQVLSHAAGTDPAAMTTTGLDLEAAARGERPPHTGFGAGIHHCLGHYVARVDMAVALPLLAARMPDAECAGPGEWLPASGNTGAVSFPLRFTPT</sequence>
<keyword evidence="2" id="KW-0408">Iron</keyword>
<accession>A0A7Y9EZE0</accession>
<dbReference type="AlphaFoldDB" id="A0A7Y9EZE0"/>
<dbReference type="SUPFAM" id="SSF48264">
    <property type="entry name" value="Cytochrome P450"/>
    <property type="match status" value="1"/>
</dbReference>
<dbReference type="PROSITE" id="PS00086">
    <property type="entry name" value="CYTOCHROME_P450"/>
    <property type="match status" value="1"/>
</dbReference>
<dbReference type="GO" id="GO:0020037">
    <property type="term" value="F:heme binding"/>
    <property type="evidence" value="ECO:0007669"/>
    <property type="project" value="InterPro"/>
</dbReference>
<keyword evidence="2" id="KW-0479">Metal-binding</keyword>
<evidence type="ECO:0000313" key="4">
    <source>
        <dbReference type="Proteomes" id="UP000516957"/>
    </source>
</evidence>
<reference evidence="3 4" key="1">
    <citation type="submission" date="2020-07" db="EMBL/GenBank/DDBJ databases">
        <title>Sequencing the genomes of 1000 actinobacteria strains.</title>
        <authorList>
            <person name="Klenk H.-P."/>
        </authorList>
    </citation>
    <scope>NUCLEOTIDE SEQUENCE [LARGE SCALE GENOMIC DNA]</scope>
    <source>
        <strain evidence="3 4">DSM 18965</strain>
    </source>
</reference>
<organism evidence="3 4">
    <name type="scientific">Nocardioides marinisabuli</name>
    <dbReference type="NCBI Taxonomy" id="419476"/>
    <lineage>
        <taxon>Bacteria</taxon>
        <taxon>Bacillati</taxon>
        <taxon>Actinomycetota</taxon>
        <taxon>Actinomycetes</taxon>
        <taxon>Propionibacteriales</taxon>
        <taxon>Nocardioidaceae</taxon>
        <taxon>Nocardioides</taxon>
    </lineage>
</organism>
<dbReference type="GO" id="GO:0016705">
    <property type="term" value="F:oxidoreductase activity, acting on paired donors, with incorporation or reduction of molecular oxygen"/>
    <property type="evidence" value="ECO:0007669"/>
    <property type="project" value="InterPro"/>
</dbReference>
<dbReference type="PRINTS" id="PR00359">
    <property type="entry name" value="BP450"/>
</dbReference>
<dbReference type="InterPro" id="IPR002397">
    <property type="entry name" value="Cyt_P450_B"/>
</dbReference>
<dbReference type="PANTHER" id="PTHR46696:SF1">
    <property type="entry name" value="CYTOCHROME P450 YJIB-RELATED"/>
    <property type="match status" value="1"/>
</dbReference>
<dbReference type="Pfam" id="PF00067">
    <property type="entry name" value="p450"/>
    <property type="match status" value="1"/>
</dbReference>
<protein>
    <submittedName>
        <fullName evidence="3">Cytochrome P450</fullName>
    </submittedName>
</protein>
<dbReference type="EMBL" id="JACCBE010000001">
    <property type="protein sequence ID" value="NYD56551.1"/>
    <property type="molecule type" value="Genomic_DNA"/>
</dbReference>
<dbReference type="GO" id="GO:0005506">
    <property type="term" value="F:iron ion binding"/>
    <property type="evidence" value="ECO:0007669"/>
    <property type="project" value="InterPro"/>
</dbReference>
<evidence type="ECO:0000256" key="2">
    <source>
        <dbReference type="RuleBase" id="RU000461"/>
    </source>
</evidence>
<dbReference type="GO" id="GO:0004497">
    <property type="term" value="F:monooxygenase activity"/>
    <property type="evidence" value="ECO:0007669"/>
    <property type="project" value="UniProtKB-KW"/>
</dbReference>
<comment type="similarity">
    <text evidence="1 2">Belongs to the cytochrome P450 family.</text>
</comment>
<keyword evidence="2" id="KW-0503">Monooxygenase</keyword>
<dbReference type="Gene3D" id="1.10.630.10">
    <property type="entry name" value="Cytochrome P450"/>
    <property type="match status" value="1"/>
</dbReference>
<name>A0A7Y9EZE0_9ACTN</name>
<dbReference type="InterPro" id="IPR017972">
    <property type="entry name" value="Cyt_P450_CS"/>
</dbReference>
<evidence type="ECO:0000313" key="3">
    <source>
        <dbReference type="EMBL" id="NYD56551.1"/>
    </source>
</evidence>